<dbReference type="FunFam" id="1.10.10.10:FF:000018">
    <property type="entry name" value="DNA-binding response regulator ResD"/>
    <property type="match status" value="1"/>
</dbReference>
<evidence type="ECO:0000256" key="2">
    <source>
        <dbReference type="ARBA" id="ARBA00022553"/>
    </source>
</evidence>
<keyword evidence="4" id="KW-0805">Transcription regulation</keyword>
<evidence type="ECO:0000256" key="4">
    <source>
        <dbReference type="ARBA" id="ARBA00023015"/>
    </source>
</evidence>
<dbReference type="InterPro" id="IPR001789">
    <property type="entry name" value="Sig_transdc_resp-reg_receiver"/>
</dbReference>
<dbReference type="SUPFAM" id="SSF52172">
    <property type="entry name" value="CheY-like"/>
    <property type="match status" value="1"/>
</dbReference>
<dbReference type="GO" id="GO:0006355">
    <property type="term" value="P:regulation of DNA-templated transcription"/>
    <property type="evidence" value="ECO:0007669"/>
    <property type="project" value="InterPro"/>
</dbReference>
<reference evidence="12 13" key="1">
    <citation type="submission" date="2018-05" db="EMBL/GenBank/DDBJ databases">
        <title>The Hungate 1000. A catalogue of reference genomes from the rumen microbiome.</title>
        <authorList>
            <person name="Kelly W."/>
        </authorList>
    </citation>
    <scope>NUCLEOTIDE SEQUENCE [LARGE SCALE GENOMIC DNA]</scope>
    <source>
        <strain evidence="12 13">NLAE-zl-C242</strain>
    </source>
</reference>
<dbReference type="EMBL" id="QGDL01000018">
    <property type="protein sequence ID" value="PWJ22630.1"/>
    <property type="molecule type" value="Genomic_DNA"/>
</dbReference>
<dbReference type="Gene3D" id="3.40.50.2300">
    <property type="match status" value="1"/>
</dbReference>
<comment type="caution">
    <text evidence="12">The sequence shown here is derived from an EMBL/GenBank/DDBJ whole genome shotgun (WGS) entry which is preliminary data.</text>
</comment>
<evidence type="ECO:0000256" key="3">
    <source>
        <dbReference type="ARBA" id="ARBA00023012"/>
    </source>
</evidence>
<dbReference type="PROSITE" id="PS51755">
    <property type="entry name" value="OMPR_PHOB"/>
    <property type="match status" value="1"/>
</dbReference>
<dbReference type="InterPro" id="IPR001867">
    <property type="entry name" value="OmpR/PhoB-type_DNA-bd"/>
</dbReference>
<dbReference type="OrthoDB" id="9790442at2"/>
<keyword evidence="2 8" id="KW-0597">Phosphoprotein</keyword>
<dbReference type="InterPro" id="IPR011006">
    <property type="entry name" value="CheY-like_superfamily"/>
</dbReference>
<evidence type="ECO:0000313" key="12">
    <source>
        <dbReference type="EMBL" id="PWJ22630.1"/>
    </source>
</evidence>
<dbReference type="CDD" id="cd00383">
    <property type="entry name" value="trans_reg_C"/>
    <property type="match status" value="1"/>
</dbReference>
<evidence type="ECO:0000259" key="10">
    <source>
        <dbReference type="PROSITE" id="PS50110"/>
    </source>
</evidence>
<organism evidence="12 13">
    <name type="scientific">Faecalicatena orotica</name>
    <dbReference type="NCBI Taxonomy" id="1544"/>
    <lineage>
        <taxon>Bacteria</taxon>
        <taxon>Bacillati</taxon>
        <taxon>Bacillota</taxon>
        <taxon>Clostridia</taxon>
        <taxon>Lachnospirales</taxon>
        <taxon>Lachnospiraceae</taxon>
        <taxon>Faecalicatena</taxon>
    </lineage>
</organism>
<dbReference type="PROSITE" id="PS50110">
    <property type="entry name" value="RESPONSE_REGULATORY"/>
    <property type="match status" value="1"/>
</dbReference>
<dbReference type="Pfam" id="PF00072">
    <property type="entry name" value="Response_reg"/>
    <property type="match status" value="1"/>
</dbReference>
<evidence type="ECO:0000256" key="9">
    <source>
        <dbReference type="PROSITE-ProRule" id="PRU01091"/>
    </source>
</evidence>
<dbReference type="GO" id="GO:0000976">
    <property type="term" value="F:transcription cis-regulatory region binding"/>
    <property type="evidence" value="ECO:0007669"/>
    <property type="project" value="TreeGrafter"/>
</dbReference>
<dbReference type="SMART" id="SM00448">
    <property type="entry name" value="REC"/>
    <property type="match status" value="1"/>
</dbReference>
<evidence type="ECO:0000313" key="13">
    <source>
        <dbReference type="Proteomes" id="UP000245845"/>
    </source>
</evidence>
<dbReference type="FunFam" id="3.40.50.2300:FF:000001">
    <property type="entry name" value="DNA-binding response regulator PhoB"/>
    <property type="match status" value="1"/>
</dbReference>
<feature type="DNA-binding region" description="OmpR/PhoB-type" evidence="9">
    <location>
        <begin position="131"/>
        <end position="230"/>
    </location>
</feature>
<comment type="function">
    <text evidence="7">May play the central regulatory role in sporulation. It may be an element of the effector pathway responsible for the activation of sporulation genes in response to nutritional stress. Spo0A may act in concert with spo0H (a sigma factor) to control the expression of some genes that are critical to the sporulation process.</text>
</comment>
<dbReference type="InterPro" id="IPR036388">
    <property type="entry name" value="WH-like_DNA-bd_sf"/>
</dbReference>
<dbReference type="Gene3D" id="6.10.250.690">
    <property type="match status" value="1"/>
</dbReference>
<proteinExistence type="predicted"/>
<dbReference type="SMART" id="SM00862">
    <property type="entry name" value="Trans_reg_C"/>
    <property type="match status" value="1"/>
</dbReference>
<evidence type="ECO:0000256" key="7">
    <source>
        <dbReference type="ARBA" id="ARBA00024867"/>
    </source>
</evidence>
<dbReference type="Gene3D" id="1.10.10.10">
    <property type="entry name" value="Winged helix-like DNA-binding domain superfamily/Winged helix DNA-binding domain"/>
    <property type="match status" value="1"/>
</dbReference>
<dbReference type="Proteomes" id="UP000245845">
    <property type="component" value="Unassembled WGS sequence"/>
</dbReference>
<dbReference type="SUPFAM" id="SSF46894">
    <property type="entry name" value="C-terminal effector domain of the bipartite response regulators"/>
    <property type="match status" value="1"/>
</dbReference>
<evidence type="ECO:0000256" key="1">
    <source>
        <dbReference type="ARBA" id="ARBA00018672"/>
    </source>
</evidence>
<feature type="modified residue" description="4-aspartylphosphate" evidence="8">
    <location>
        <position position="52"/>
    </location>
</feature>
<keyword evidence="5 9" id="KW-0238">DNA-binding</keyword>
<evidence type="ECO:0000256" key="6">
    <source>
        <dbReference type="ARBA" id="ARBA00023163"/>
    </source>
</evidence>
<keyword evidence="3" id="KW-0902">Two-component regulatory system</keyword>
<accession>A0A2Y9BLH8</accession>
<dbReference type="GO" id="GO:0000156">
    <property type="term" value="F:phosphorelay response regulator activity"/>
    <property type="evidence" value="ECO:0007669"/>
    <property type="project" value="TreeGrafter"/>
</dbReference>
<evidence type="ECO:0000259" key="11">
    <source>
        <dbReference type="PROSITE" id="PS51755"/>
    </source>
</evidence>
<feature type="domain" description="Response regulatory" evidence="10">
    <location>
        <begin position="3"/>
        <end position="116"/>
    </location>
</feature>
<sequence length="231" mass="26339">MEKILIVEDDELIAELERDYLEANGYETEIASDGLEGEKKAKTGLHDAVLLDVMLPGKNGFEVCRELRRSLRLPIIMVTAKKEDIDKIRGLGLGADDYLVKPFSPAELVARVKSHIHIHNLLLESQEEKEETEITYHNLTILPKSRMVYLDGKEVVLVNKEFELLLFLAENPNIVFSKDTLFDRVWGMDSLGDVATVTVHINRLRDKLGKNDSETQFIETVWGAGYRFRIN</sequence>
<name>A0A2Y9BLH8_9FIRM</name>
<protein>
    <recommendedName>
        <fullName evidence="1">Stage 0 sporulation protein A homolog</fullName>
    </recommendedName>
</protein>
<dbReference type="GO" id="GO:0032993">
    <property type="term" value="C:protein-DNA complex"/>
    <property type="evidence" value="ECO:0007669"/>
    <property type="project" value="TreeGrafter"/>
</dbReference>
<dbReference type="CDD" id="cd17574">
    <property type="entry name" value="REC_OmpR"/>
    <property type="match status" value="1"/>
</dbReference>
<dbReference type="InterPro" id="IPR016032">
    <property type="entry name" value="Sig_transdc_resp-reg_C-effctor"/>
</dbReference>
<dbReference type="PANTHER" id="PTHR48111">
    <property type="entry name" value="REGULATOR OF RPOS"/>
    <property type="match status" value="1"/>
</dbReference>
<dbReference type="AlphaFoldDB" id="A0A2Y9BLH8"/>
<gene>
    <name evidence="12" type="ORF">A8806_11885</name>
</gene>
<dbReference type="GO" id="GO:0005829">
    <property type="term" value="C:cytosol"/>
    <property type="evidence" value="ECO:0007669"/>
    <property type="project" value="TreeGrafter"/>
</dbReference>
<dbReference type="Pfam" id="PF00486">
    <property type="entry name" value="Trans_reg_C"/>
    <property type="match status" value="1"/>
</dbReference>
<keyword evidence="13" id="KW-1185">Reference proteome</keyword>
<dbReference type="PANTHER" id="PTHR48111:SF26">
    <property type="entry name" value="STAGE 0 SPORULATION PROTEIN A HOMOLOG"/>
    <property type="match status" value="1"/>
</dbReference>
<dbReference type="InterPro" id="IPR039420">
    <property type="entry name" value="WalR-like"/>
</dbReference>
<dbReference type="RefSeq" id="WP_109733534.1">
    <property type="nucleotide sequence ID" value="NZ_BAAACK010000010.1"/>
</dbReference>
<feature type="domain" description="OmpR/PhoB-type" evidence="11">
    <location>
        <begin position="131"/>
        <end position="230"/>
    </location>
</feature>
<evidence type="ECO:0000256" key="5">
    <source>
        <dbReference type="ARBA" id="ARBA00023125"/>
    </source>
</evidence>
<keyword evidence="6" id="KW-0804">Transcription</keyword>
<evidence type="ECO:0000256" key="8">
    <source>
        <dbReference type="PROSITE-ProRule" id="PRU00169"/>
    </source>
</evidence>